<dbReference type="CDD" id="cd00060">
    <property type="entry name" value="FHA"/>
    <property type="match status" value="1"/>
</dbReference>
<organism evidence="2 3">
    <name type="scientific">Microbacterium esteraromaticum</name>
    <dbReference type="NCBI Taxonomy" id="57043"/>
    <lineage>
        <taxon>Bacteria</taxon>
        <taxon>Bacillati</taxon>
        <taxon>Actinomycetota</taxon>
        <taxon>Actinomycetes</taxon>
        <taxon>Micrococcales</taxon>
        <taxon>Microbacteriaceae</taxon>
        <taxon>Microbacterium</taxon>
    </lineage>
</organism>
<dbReference type="Gene3D" id="2.60.200.20">
    <property type="match status" value="1"/>
</dbReference>
<reference evidence="2 3" key="1">
    <citation type="submission" date="2017-02" db="EMBL/GenBank/DDBJ databases">
        <authorList>
            <person name="Peterson S.W."/>
        </authorList>
    </citation>
    <scope>NUCLEOTIDE SEQUENCE [LARGE SCALE GENOMIC DNA]</scope>
    <source>
        <strain evidence="2 3">B Mb 05.01</strain>
    </source>
</reference>
<dbReference type="SUPFAM" id="SSF49879">
    <property type="entry name" value="SMAD/FHA domain"/>
    <property type="match status" value="1"/>
</dbReference>
<evidence type="ECO:0008006" key="4">
    <source>
        <dbReference type="Google" id="ProtNLM"/>
    </source>
</evidence>
<evidence type="ECO:0000256" key="1">
    <source>
        <dbReference type="SAM" id="MobiDB-lite"/>
    </source>
</evidence>
<proteinExistence type="predicted"/>
<dbReference type="InterPro" id="IPR008984">
    <property type="entry name" value="SMAD_FHA_dom_sf"/>
</dbReference>
<feature type="region of interest" description="Disordered" evidence="1">
    <location>
        <begin position="1"/>
        <end position="31"/>
    </location>
</feature>
<keyword evidence="3" id="KW-1185">Reference proteome</keyword>
<evidence type="ECO:0000313" key="2">
    <source>
        <dbReference type="EMBL" id="SJN16599.1"/>
    </source>
</evidence>
<evidence type="ECO:0000313" key="3">
    <source>
        <dbReference type="Proteomes" id="UP000196320"/>
    </source>
</evidence>
<sequence>MVEGMDDTSDRDRSAGNEPTTTHSAWGAGEPHLLISRGDDERFVYDITIDNVTIGSDAGSSLVLEGADGQHATIVHDKRDEYVLHLIGAGTMNANSEAGTEGERSEVLRTGARFTIGEWALVFSRQEFADHGRPFGGREGGEGEHQPLQENRPEYAEGDVVESIVEVVATDDGANAPDPTASSQGVPRESP</sequence>
<feature type="compositionally biased region" description="Basic and acidic residues" evidence="1">
    <location>
        <begin position="139"/>
        <end position="155"/>
    </location>
</feature>
<name>A0A1R4IA38_9MICO</name>
<dbReference type="AlphaFoldDB" id="A0A1R4IA38"/>
<dbReference type="Proteomes" id="UP000196320">
    <property type="component" value="Unassembled WGS sequence"/>
</dbReference>
<gene>
    <name evidence="2" type="ORF">FM104_00980</name>
</gene>
<feature type="region of interest" description="Disordered" evidence="1">
    <location>
        <begin position="131"/>
        <end position="191"/>
    </location>
</feature>
<dbReference type="EMBL" id="FUKO01000003">
    <property type="protein sequence ID" value="SJN16599.1"/>
    <property type="molecule type" value="Genomic_DNA"/>
</dbReference>
<protein>
    <recommendedName>
        <fullName evidence="4">FHA domain-containing protein</fullName>
    </recommendedName>
</protein>
<accession>A0A1R4IA38</accession>